<dbReference type="EMBL" id="BK014781">
    <property type="protein sequence ID" value="DAD75389.1"/>
    <property type="molecule type" value="Genomic_DNA"/>
</dbReference>
<sequence>MIDKDLTTEEFIHLFGLETLDDNELNMIKSLLYSINISTREKHFSRTTYEAAICFYCYVQPKLSIFKTYIKS</sequence>
<organism evidence="1">
    <name type="scientific">Caudovirales sp. ct7oE3</name>
    <dbReference type="NCBI Taxonomy" id="2826768"/>
    <lineage>
        <taxon>Viruses</taxon>
        <taxon>Duplodnaviria</taxon>
        <taxon>Heunggongvirae</taxon>
        <taxon>Uroviricota</taxon>
        <taxon>Caudoviricetes</taxon>
    </lineage>
</organism>
<reference evidence="1" key="1">
    <citation type="journal article" date="2021" name="Proc. Natl. Acad. Sci. U.S.A.">
        <title>A Catalog of Tens of Thousands of Viruses from Human Metagenomes Reveals Hidden Associations with Chronic Diseases.</title>
        <authorList>
            <person name="Tisza M.J."/>
            <person name="Buck C.B."/>
        </authorList>
    </citation>
    <scope>NUCLEOTIDE SEQUENCE</scope>
    <source>
        <strain evidence="1">Ct7oE3</strain>
    </source>
</reference>
<accession>A0A8S5LZA1</accession>
<evidence type="ECO:0000313" key="1">
    <source>
        <dbReference type="EMBL" id="DAD75389.1"/>
    </source>
</evidence>
<proteinExistence type="predicted"/>
<protein>
    <submittedName>
        <fullName evidence="1">Uncharacterized protein</fullName>
    </submittedName>
</protein>
<name>A0A8S5LZA1_9CAUD</name>